<dbReference type="InterPro" id="IPR013740">
    <property type="entry name" value="Redoxin"/>
</dbReference>
<evidence type="ECO:0000256" key="2">
    <source>
        <dbReference type="ARBA" id="ARBA00022748"/>
    </source>
</evidence>
<feature type="transmembrane region" description="Helical" evidence="4">
    <location>
        <begin position="12"/>
        <end position="31"/>
    </location>
</feature>
<dbReference type="PROSITE" id="PS00194">
    <property type="entry name" value="THIOREDOXIN_1"/>
    <property type="match status" value="1"/>
</dbReference>
<dbReference type="InterPro" id="IPR036249">
    <property type="entry name" value="Thioredoxin-like_sf"/>
</dbReference>
<evidence type="ECO:0000256" key="3">
    <source>
        <dbReference type="ARBA" id="ARBA00023284"/>
    </source>
</evidence>
<keyword evidence="4" id="KW-1133">Transmembrane helix</keyword>
<name>A0A6L3Z0E8_BRUAN</name>
<feature type="domain" description="Thioredoxin" evidence="5">
    <location>
        <begin position="76"/>
        <end position="222"/>
    </location>
</feature>
<dbReference type="Proteomes" id="UP000481876">
    <property type="component" value="Unassembled WGS sequence"/>
</dbReference>
<dbReference type="GO" id="GO:0030313">
    <property type="term" value="C:cell envelope"/>
    <property type="evidence" value="ECO:0007669"/>
    <property type="project" value="UniProtKB-SubCell"/>
</dbReference>
<dbReference type="CDD" id="cd02966">
    <property type="entry name" value="TlpA_like_family"/>
    <property type="match status" value="1"/>
</dbReference>
<dbReference type="SUPFAM" id="SSF52833">
    <property type="entry name" value="Thioredoxin-like"/>
    <property type="match status" value="1"/>
</dbReference>
<dbReference type="NCBIfam" id="NF047696">
    <property type="entry name" value="ThlDiSintTplARhiz"/>
    <property type="match status" value="1"/>
</dbReference>
<keyword evidence="4" id="KW-0472">Membrane</keyword>
<keyword evidence="4" id="KW-0812">Transmembrane</keyword>
<keyword evidence="3" id="KW-0676">Redox-active center</keyword>
<dbReference type="GO" id="GO:0017004">
    <property type="term" value="P:cytochrome complex assembly"/>
    <property type="evidence" value="ECO:0007669"/>
    <property type="project" value="UniProtKB-KW"/>
</dbReference>
<proteinExistence type="predicted"/>
<evidence type="ECO:0000313" key="6">
    <source>
        <dbReference type="EMBL" id="KAB2763214.1"/>
    </source>
</evidence>
<comment type="caution">
    <text evidence="6">The sequence shown here is derived from an EMBL/GenBank/DDBJ whole genome shotgun (WGS) entry which is preliminary data.</text>
</comment>
<dbReference type="Pfam" id="PF08534">
    <property type="entry name" value="Redoxin"/>
    <property type="match status" value="1"/>
</dbReference>
<dbReference type="EMBL" id="WBWS01000026">
    <property type="protein sequence ID" value="KAB2763214.1"/>
    <property type="molecule type" value="Genomic_DNA"/>
</dbReference>
<organism evidence="6 7">
    <name type="scientific">Brucella anthropi</name>
    <name type="common">Ochrobactrum anthropi</name>
    <dbReference type="NCBI Taxonomy" id="529"/>
    <lineage>
        <taxon>Bacteria</taxon>
        <taxon>Pseudomonadati</taxon>
        <taxon>Pseudomonadota</taxon>
        <taxon>Alphaproteobacteria</taxon>
        <taxon>Hyphomicrobiales</taxon>
        <taxon>Brucellaceae</taxon>
        <taxon>Brucella/Ochrobactrum group</taxon>
        <taxon>Brucella</taxon>
    </lineage>
</organism>
<gene>
    <name evidence="6" type="ORF">F9L04_21005</name>
</gene>
<sequence length="228" mass="23813">MAKDNAGPSTGVWIVLAMVAGMLAGLGGILVSGGFSDERQKSVAEAAVSDSCSVSPDQLTAIRSASKGAVAAMLTTEKPRSMRGMTFSGPDGSPVSVGDFEGKTLLINLWATWCAPCREEMPALDALQNEVGGEKFEVIAVNLDTGGNDKPLAFLKEIGIDNLRYYSEQTLSLFNGLKKQGLALGLPVTLLVNGEGCLLAHMNGPAEWASEDAVSFIRTAMGAANEET</sequence>
<protein>
    <submittedName>
        <fullName evidence="6">TlpA family protein disulfide reductase</fullName>
    </submittedName>
</protein>
<dbReference type="PROSITE" id="PS51352">
    <property type="entry name" value="THIOREDOXIN_2"/>
    <property type="match status" value="1"/>
</dbReference>
<dbReference type="Gene3D" id="3.40.30.10">
    <property type="entry name" value="Glutaredoxin"/>
    <property type="match status" value="1"/>
</dbReference>
<dbReference type="InterPro" id="IPR050553">
    <property type="entry name" value="Thioredoxin_ResA/DsbE_sf"/>
</dbReference>
<accession>A0A6L3Z0E8</accession>
<dbReference type="InterPro" id="IPR017937">
    <property type="entry name" value="Thioredoxin_CS"/>
</dbReference>
<keyword evidence="2" id="KW-0201">Cytochrome c-type biogenesis</keyword>
<dbReference type="InterPro" id="IPR013766">
    <property type="entry name" value="Thioredoxin_domain"/>
</dbReference>
<reference evidence="6 7" key="1">
    <citation type="submission" date="2019-09" db="EMBL/GenBank/DDBJ databases">
        <title>Taxonomic organization of the family Brucellaceae based on a phylogenomic approach.</title>
        <authorList>
            <person name="Leclercq S."/>
            <person name="Cloeckaert A."/>
            <person name="Zygmunt M.S."/>
        </authorList>
    </citation>
    <scope>NUCLEOTIDE SEQUENCE [LARGE SCALE GENOMIC DNA]</scope>
    <source>
        <strain evidence="6 7">LMG 3313</strain>
    </source>
</reference>
<evidence type="ECO:0000256" key="1">
    <source>
        <dbReference type="ARBA" id="ARBA00004196"/>
    </source>
</evidence>
<dbReference type="AlphaFoldDB" id="A0A6L3Z0E8"/>
<dbReference type="GO" id="GO:0015036">
    <property type="term" value="F:disulfide oxidoreductase activity"/>
    <property type="evidence" value="ECO:0007669"/>
    <property type="project" value="UniProtKB-ARBA"/>
</dbReference>
<dbReference type="PANTHER" id="PTHR42852">
    <property type="entry name" value="THIOL:DISULFIDE INTERCHANGE PROTEIN DSBE"/>
    <property type="match status" value="1"/>
</dbReference>
<evidence type="ECO:0000313" key="7">
    <source>
        <dbReference type="Proteomes" id="UP000481876"/>
    </source>
</evidence>
<comment type="subcellular location">
    <subcellularLocation>
        <location evidence="1">Cell envelope</location>
    </subcellularLocation>
</comment>
<evidence type="ECO:0000259" key="5">
    <source>
        <dbReference type="PROSITE" id="PS51352"/>
    </source>
</evidence>
<dbReference type="PANTHER" id="PTHR42852:SF13">
    <property type="entry name" value="PROTEIN DIPZ"/>
    <property type="match status" value="1"/>
</dbReference>
<evidence type="ECO:0000256" key="4">
    <source>
        <dbReference type="SAM" id="Phobius"/>
    </source>
</evidence>
<dbReference type="RefSeq" id="WP_094514322.1">
    <property type="nucleotide sequence ID" value="NZ_WBWS01000026.1"/>
</dbReference>